<dbReference type="Pfam" id="PF00096">
    <property type="entry name" value="zf-C2H2"/>
    <property type="match status" value="3"/>
</dbReference>
<evidence type="ECO:0008006" key="10">
    <source>
        <dbReference type="Google" id="ProtNLM"/>
    </source>
</evidence>
<dbReference type="Pfam" id="PF07776">
    <property type="entry name" value="zf-AD"/>
    <property type="match status" value="1"/>
</dbReference>
<dbReference type="PROSITE" id="PS51915">
    <property type="entry name" value="ZAD"/>
    <property type="match status" value="1"/>
</dbReference>
<accession>A0A182F1Z8</accession>
<evidence type="ECO:0000256" key="7">
    <source>
        <dbReference type="SAM" id="MobiDB-lite"/>
    </source>
</evidence>
<evidence type="ECO:0000256" key="1">
    <source>
        <dbReference type="ARBA" id="ARBA00004123"/>
    </source>
</evidence>
<dbReference type="GO" id="GO:0008270">
    <property type="term" value="F:zinc ion binding"/>
    <property type="evidence" value="ECO:0007669"/>
    <property type="project" value="UniProtKB-UniRule"/>
</dbReference>
<dbReference type="GO" id="GO:0000981">
    <property type="term" value="F:DNA-binding transcription factor activity, RNA polymerase II-specific"/>
    <property type="evidence" value="ECO:0007669"/>
    <property type="project" value="TreeGrafter"/>
</dbReference>
<dbReference type="GO" id="GO:0005634">
    <property type="term" value="C:nucleus"/>
    <property type="evidence" value="ECO:0007669"/>
    <property type="project" value="UniProtKB-SubCell"/>
</dbReference>
<dbReference type="PROSITE" id="PS50157">
    <property type="entry name" value="ZINC_FINGER_C2H2_2"/>
    <property type="match status" value="3"/>
</dbReference>
<evidence type="ECO:0000313" key="9">
    <source>
        <dbReference type="Proteomes" id="UP000069272"/>
    </source>
</evidence>
<dbReference type="InterPro" id="IPR036236">
    <property type="entry name" value="Znf_C2H2_sf"/>
</dbReference>
<dbReference type="PANTHER" id="PTHR24394:SF29">
    <property type="entry name" value="MYONEURIN"/>
    <property type="match status" value="1"/>
</dbReference>
<name>A0A182F1Z8_ANOAL</name>
<keyword evidence="6" id="KW-0539">Nucleus</keyword>
<dbReference type="VEuPathDB" id="VectorBase:AALB000479"/>
<keyword evidence="2" id="KW-0479">Metal-binding</keyword>
<dbReference type="SMART" id="SM00355">
    <property type="entry name" value="ZnF_C2H2"/>
    <property type="match status" value="3"/>
</dbReference>
<dbReference type="SMART" id="SM00868">
    <property type="entry name" value="zf-AD"/>
    <property type="match status" value="1"/>
</dbReference>
<dbReference type="SUPFAM" id="SSF57716">
    <property type="entry name" value="Glucocorticoid receptor-like (DNA-binding domain)"/>
    <property type="match status" value="1"/>
</dbReference>
<evidence type="ECO:0000256" key="4">
    <source>
        <dbReference type="ARBA" id="ARBA00022771"/>
    </source>
</evidence>
<dbReference type="VEuPathDB" id="VectorBase:AALB20_034368"/>
<evidence type="ECO:0000256" key="5">
    <source>
        <dbReference type="ARBA" id="ARBA00022833"/>
    </source>
</evidence>
<keyword evidence="4" id="KW-0863">Zinc-finger</keyword>
<dbReference type="Gene3D" id="3.40.1800.20">
    <property type="match status" value="1"/>
</dbReference>
<dbReference type="PROSITE" id="PS00028">
    <property type="entry name" value="ZINC_FINGER_C2H2_1"/>
    <property type="match status" value="2"/>
</dbReference>
<reference evidence="8 9" key="1">
    <citation type="journal article" date="2017" name="G3 (Bethesda)">
        <title>The Physical Genome Mapping of Anopheles albimanus Corrected Scaffold Misassemblies and Identified Interarm Rearrangements in Genus Anopheles.</title>
        <authorList>
            <person name="Artemov G.N."/>
            <person name="Peery A.N."/>
            <person name="Jiang X."/>
            <person name="Tu Z."/>
            <person name="Stegniy V.N."/>
            <person name="Sharakhova M.V."/>
            <person name="Sharakhov I.V."/>
        </authorList>
    </citation>
    <scope>NUCLEOTIDE SEQUENCE [LARGE SCALE GENOMIC DNA]</scope>
    <source>
        <strain evidence="8 9">ALBI9_A</strain>
    </source>
</reference>
<dbReference type="STRING" id="7167.A0A182F1Z8"/>
<evidence type="ECO:0000256" key="3">
    <source>
        <dbReference type="ARBA" id="ARBA00022737"/>
    </source>
</evidence>
<dbReference type="EnsemblMetazoa" id="AALB000479-RA">
    <property type="protein sequence ID" value="AALB000479-PA"/>
    <property type="gene ID" value="AALB000479"/>
</dbReference>
<dbReference type="Proteomes" id="UP000069272">
    <property type="component" value="Chromosome 2L"/>
</dbReference>
<proteinExistence type="predicted"/>
<dbReference type="AlphaFoldDB" id="A0A182F1Z8"/>
<dbReference type="PANTHER" id="PTHR24394">
    <property type="entry name" value="ZINC FINGER PROTEIN"/>
    <property type="match status" value="1"/>
</dbReference>
<organism evidence="8 9">
    <name type="scientific">Anopheles albimanus</name>
    <name type="common">New world malaria mosquito</name>
    <dbReference type="NCBI Taxonomy" id="7167"/>
    <lineage>
        <taxon>Eukaryota</taxon>
        <taxon>Metazoa</taxon>
        <taxon>Ecdysozoa</taxon>
        <taxon>Arthropoda</taxon>
        <taxon>Hexapoda</taxon>
        <taxon>Insecta</taxon>
        <taxon>Pterygota</taxon>
        <taxon>Neoptera</taxon>
        <taxon>Endopterygota</taxon>
        <taxon>Diptera</taxon>
        <taxon>Nematocera</taxon>
        <taxon>Culicoidea</taxon>
        <taxon>Culicidae</taxon>
        <taxon>Anophelinae</taxon>
        <taxon>Anopheles</taxon>
    </lineage>
</organism>
<dbReference type="InterPro" id="IPR013087">
    <property type="entry name" value="Znf_C2H2_type"/>
</dbReference>
<dbReference type="SUPFAM" id="SSF57667">
    <property type="entry name" value="beta-beta-alpha zinc fingers"/>
    <property type="match status" value="1"/>
</dbReference>
<evidence type="ECO:0000256" key="2">
    <source>
        <dbReference type="ARBA" id="ARBA00022723"/>
    </source>
</evidence>
<protein>
    <recommendedName>
        <fullName evidence="10">C2H2-type domain-containing protein</fullName>
    </recommendedName>
</protein>
<feature type="region of interest" description="Disordered" evidence="7">
    <location>
        <begin position="229"/>
        <end position="280"/>
    </location>
</feature>
<keyword evidence="3" id="KW-0677">Repeat</keyword>
<keyword evidence="9" id="KW-1185">Reference proteome</keyword>
<evidence type="ECO:0000256" key="6">
    <source>
        <dbReference type="ARBA" id="ARBA00023242"/>
    </source>
</evidence>
<keyword evidence="5" id="KW-0862">Zinc</keyword>
<sequence length="413" mass="46831">MQEIILDFDPSAVCRFCLEHERPMESLFNLQFLPELLANLTQLEISSDDPFSKLICEQCASFAQSMLEFREKCIDSQNVLKECIVASKILVDEEQIGNTHKVGIEYVICAEDDEHGKEHIESIAVDETRLAELTIQMIGEDDDGGECVLHMKTDSQEDDDELSKLYKCLYCPKGYSSYELLRSHLNFHHRDQRPDCDEVIEDKDEFVDQTHATNDDNAEESDMPAIEQLRSDNGNDSQVEHEDDNATDSQFEHEELVKQQPVEAESTGSTKSRKRGRKKADVVQTQFVECGKHINSDLQEAINRHRKTHHSATSDAASTDTKPSRRKKVFLCNICGHNCKSASNLAVHLRRHNAQYVCHCTHCGKGFPRRADLKSHVRQHTDDLTEGLDLCCIATFFTVDRSVIGDCRPATNG</sequence>
<comment type="subcellular location">
    <subcellularLocation>
        <location evidence="1">Nucleus</location>
    </subcellularLocation>
</comment>
<dbReference type="InterPro" id="IPR012934">
    <property type="entry name" value="Znf_AD"/>
</dbReference>
<reference evidence="8" key="2">
    <citation type="submission" date="2022-08" db="UniProtKB">
        <authorList>
            <consortium name="EnsemblMetazoa"/>
        </authorList>
    </citation>
    <scope>IDENTIFICATION</scope>
    <source>
        <strain evidence="8">STECLA/ALBI9_A</strain>
    </source>
</reference>
<evidence type="ECO:0000313" key="8">
    <source>
        <dbReference type="EnsemblMetazoa" id="AALB000479-PA"/>
    </source>
</evidence>
<dbReference type="Gene3D" id="3.30.160.60">
    <property type="entry name" value="Classic Zinc Finger"/>
    <property type="match status" value="1"/>
</dbReference>